<dbReference type="OrthoDB" id="19329at2759"/>
<feature type="compositionally biased region" description="Low complexity" evidence="1">
    <location>
        <begin position="277"/>
        <end position="287"/>
    </location>
</feature>
<evidence type="ECO:0000313" key="4">
    <source>
        <dbReference type="Proteomes" id="UP000190274"/>
    </source>
</evidence>
<accession>A0A1G4JF54</accession>
<evidence type="ECO:0000259" key="2">
    <source>
        <dbReference type="PROSITE" id="PS00028"/>
    </source>
</evidence>
<dbReference type="GO" id="GO:0030687">
    <property type="term" value="C:preribosome, large subunit precursor"/>
    <property type="evidence" value="ECO:0007669"/>
    <property type="project" value="TreeGrafter"/>
</dbReference>
<evidence type="ECO:0000313" key="3">
    <source>
        <dbReference type="EMBL" id="SCU88844.1"/>
    </source>
</evidence>
<evidence type="ECO:0000256" key="1">
    <source>
        <dbReference type="SAM" id="MobiDB-lite"/>
    </source>
</evidence>
<dbReference type="STRING" id="1266660.A0A1G4JF54"/>
<feature type="compositionally biased region" description="Basic and acidic residues" evidence="1">
    <location>
        <begin position="94"/>
        <end position="108"/>
    </location>
</feature>
<gene>
    <name evidence="3" type="ORF">LADA_0E12354G</name>
</gene>
<dbReference type="PANTHER" id="PTHR13182">
    <property type="entry name" value="ZINC FINGER PROTEIN 622"/>
    <property type="match status" value="1"/>
</dbReference>
<dbReference type="InterPro" id="IPR040025">
    <property type="entry name" value="Znf622/Rei1/Reh1"/>
</dbReference>
<dbReference type="EMBL" id="LT598455">
    <property type="protein sequence ID" value="SCU88844.1"/>
    <property type="molecule type" value="Genomic_DNA"/>
</dbReference>
<dbReference type="PROSITE" id="PS00028">
    <property type="entry name" value="ZINC_FINGER_C2H2_1"/>
    <property type="match status" value="1"/>
</dbReference>
<dbReference type="AlphaFoldDB" id="A0A1G4JF54"/>
<sequence>MNAAFTCNACLIQFRSSDQQRYHMKTEWHRYNLKRKIAQLAPISADLFAEKVQISEKEKELNQVDEFGFPLLKSRERRSSNANPKAKPKKKRGRPLEDLQKSERDEFRSTSPAMSIASDISKFSLQSTDFDDEKSYDHGFTTDSNYDYYTSDYDSEKSEDDDPSNDRELFKSNCIFCGAENKEVERNVNHMFRAHGLYIPERSYLTNLEGLLRYLVDSIVVAKRCLCCSFQGSSLESIRAHIASKGHGKLPYETKDDRFKISDFYDFSSLEHNDLESSQSSDSSTTQNAEPPHAPGVEVIDENVVQGINSNFTQAEIDDSGVELSLPTGVRAGHRSMRRYYRQNLPLPPDASDGNRTVALGDRRFLGGVTEKMLKKNDKKAQQVERQHINRKIRSETRRGNFQTHFRDELLQ</sequence>
<protein>
    <submittedName>
        <fullName evidence="3">LADA_0E12354g1_1</fullName>
    </submittedName>
</protein>
<keyword evidence="4" id="KW-1185">Reference proteome</keyword>
<dbReference type="InterPro" id="IPR013087">
    <property type="entry name" value="Znf_C2H2_type"/>
</dbReference>
<dbReference type="Proteomes" id="UP000190274">
    <property type="component" value="Chromosome E"/>
</dbReference>
<feature type="region of interest" description="Disordered" evidence="1">
    <location>
        <begin position="72"/>
        <end position="112"/>
    </location>
</feature>
<reference evidence="4" key="1">
    <citation type="submission" date="2016-03" db="EMBL/GenBank/DDBJ databases">
        <authorList>
            <person name="Devillers H."/>
        </authorList>
    </citation>
    <scope>NUCLEOTIDE SEQUENCE [LARGE SCALE GENOMIC DNA]</scope>
</reference>
<dbReference type="GO" id="GO:0042273">
    <property type="term" value="P:ribosomal large subunit biogenesis"/>
    <property type="evidence" value="ECO:0007669"/>
    <property type="project" value="EnsemblFungi"/>
</dbReference>
<dbReference type="Pfam" id="PF12756">
    <property type="entry name" value="zf-C2H2_2"/>
    <property type="match status" value="1"/>
</dbReference>
<proteinExistence type="predicted"/>
<dbReference type="GO" id="GO:0043023">
    <property type="term" value="F:ribosomal large subunit binding"/>
    <property type="evidence" value="ECO:0007669"/>
    <property type="project" value="EnsemblFungi"/>
</dbReference>
<name>A0A1G4JF54_9SACH</name>
<feature type="region of interest" description="Disordered" evidence="1">
    <location>
        <begin position="274"/>
        <end position="297"/>
    </location>
</feature>
<dbReference type="InterPro" id="IPR041661">
    <property type="entry name" value="ZN622/Rei1/Reh1_Znf-C2H2"/>
</dbReference>
<organism evidence="3 4">
    <name type="scientific">Lachancea dasiensis</name>
    <dbReference type="NCBI Taxonomy" id="1072105"/>
    <lineage>
        <taxon>Eukaryota</taxon>
        <taxon>Fungi</taxon>
        <taxon>Dikarya</taxon>
        <taxon>Ascomycota</taxon>
        <taxon>Saccharomycotina</taxon>
        <taxon>Saccharomycetes</taxon>
        <taxon>Saccharomycetales</taxon>
        <taxon>Saccharomycetaceae</taxon>
        <taxon>Lachancea</taxon>
    </lineage>
</organism>
<feature type="domain" description="C2H2-type" evidence="2">
    <location>
        <begin position="7"/>
        <end position="29"/>
    </location>
</feature>
<dbReference type="PANTHER" id="PTHR13182:SF8">
    <property type="entry name" value="CYTOPLASMIC 60S SUBUNIT BIOGENESIS FACTOR ZNF622"/>
    <property type="match status" value="1"/>
</dbReference>